<comment type="caution">
    <text evidence="1">The sequence shown here is derived from an EMBL/GenBank/DDBJ whole genome shotgun (WGS) entry which is preliminary data.</text>
</comment>
<sequence length="114" mass="12968">MWHGCAGDGALGQRRASCKTVTEQYQERQVGRRAWWHAAWLTRMIGYLAVNLFKGVIYLERRRIVLEERCPISSGDGNRNAIVVQTLLLDDSRMGPILRGALAQPWAHFLDVAF</sequence>
<proteinExistence type="predicted"/>
<evidence type="ECO:0000313" key="1">
    <source>
        <dbReference type="EMBL" id="GBP62008.1"/>
    </source>
</evidence>
<dbReference type="EMBL" id="BGZK01000829">
    <property type="protein sequence ID" value="GBP62008.1"/>
    <property type="molecule type" value="Genomic_DNA"/>
</dbReference>
<gene>
    <name evidence="1" type="ORF">EVAR_46037_1</name>
</gene>
<accession>A0A4C1XF06</accession>
<organism evidence="1 2">
    <name type="scientific">Eumeta variegata</name>
    <name type="common">Bagworm moth</name>
    <name type="synonym">Eumeta japonica</name>
    <dbReference type="NCBI Taxonomy" id="151549"/>
    <lineage>
        <taxon>Eukaryota</taxon>
        <taxon>Metazoa</taxon>
        <taxon>Ecdysozoa</taxon>
        <taxon>Arthropoda</taxon>
        <taxon>Hexapoda</taxon>
        <taxon>Insecta</taxon>
        <taxon>Pterygota</taxon>
        <taxon>Neoptera</taxon>
        <taxon>Endopterygota</taxon>
        <taxon>Lepidoptera</taxon>
        <taxon>Glossata</taxon>
        <taxon>Ditrysia</taxon>
        <taxon>Tineoidea</taxon>
        <taxon>Psychidae</taxon>
        <taxon>Oiketicinae</taxon>
        <taxon>Eumeta</taxon>
    </lineage>
</organism>
<name>A0A4C1XF06_EUMVA</name>
<protein>
    <submittedName>
        <fullName evidence="1">Uncharacterized protein</fullName>
    </submittedName>
</protein>
<dbReference type="Proteomes" id="UP000299102">
    <property type="component" value="Unassembled WGS sequence"/>
</dbReference>
<dbReference type="AlphaFoldDB" id="A0A4C1XF06"/>
<reference evidence="1 2" key="1">
    <citation type="journal article" date="2019" name="Commun. Biol.">
        <title>The bagworm genome reveals a unique fibroin gene that provides high tensile strength.</title>
        <authorList>
            <person name="Kono N."/>
            <person name="Nakamura H."/>
            <person name="Ohtoshi R."/>
            <person name="Tomita M."/>
            <person name="Numata K."/>
            <person name="Arakawa K."/>
        </authorList>
    </citation>
    <scope>NUCLEOTIDE SEQUENCE [LARGE SCALE GENOMIC DNA]</scope>
</reference>
<keyword evidence="2" id="KW-1185">Reference proteome</keyword>
<evidence type="ECO:0000313" key="2">
    <source>
        <dbReference type="Proteomes" id="UP000299102"/>
    </source>
</evidence>